<evidence type="ECO:0000256" key="3">
    <source>
        <dbReference type="ARBA" id="ARBA00022598"/>
    </source>
</evidence>
<dbReference type="FunFam" id="3.30.54.20:FF:000001">
    <property type="entry name" value="Alanine--tRNA ligase"/>
    <property type="match status" value="1"/>
</dbReference>
<dbReference type="EMBL" id="MBEE01000283">
    <property type="protein sequence ID" value="OCB42159.1"/>
    <property type="molecule type" value="Genomic_DNA"/>
</dbReference>
<sequence length="899" mass="96843">MQTHEIRKRFLDHFVKAGHTEVPSASVILDDPNLLFVNAGMVQFVPYFLGARTPPYPTATSIQKCIRTPDIDEVGITTRHNTFFQMAGNFSFGDYFKRRAIELAWTLLTNGVSEGGYGLDPERIWTTVYFDDDEAVRLWQEIAGLPAERIQRRGMEDNYWSMGIPGPCGPSSEIYYDRGEEFGVGGGPIANEDRYIEIWNLVFMQNERGEGTGKTDFEILGPLPRKNIDTGMGVERVAFILQGVHNVYETDLLRPVIDLVAARAPRGYDAGRHDDDVRYRVIADHSRTAAILIGDGVTPGNDGRGYVLRRLLRRVIRSARLLDIEGPIVGDLMATVRDAMGPSYPELVADFGRIRRIAVAEETAFNRTLVAGSKLFDEVAGTTKGAGAKAISGSDAFTLHDTYGFPIELTLEMAAEAGLQVDEIGFRELMAEQRRRAKADAAARKHAHADLTAYRELVDAGPTEFTGFDELSSEAKILGIFVDGKRVPVVTHGAHPDGAHQVELVLDRTPLYAESGGQIADEGTISGTGAGESARAAVTDVQKIAKTLWVHRVNVESGEFVEGDTVVAAVDPEWRRGATQGHSGTHMVHAALRQVLGPNAVQAGSLNRPGYLRFDFNWQGPLSEEQRTQVEEVTNQAVQADFEVHTFTEQLEKAKAMGAMAMFGEAYPDEVRVVEIGGPFSLELCGGTHVHNSAQIGPVTILGESSVGSGVRRVEAYVGLDSFRHLAKERALMAGLASSLKVPSDEVPARVAGLVERLKAAEKELERARLAGARAAAANAAAGAERIGNVRVVAQRMSAGMTAGDLRSLVGDIRGKLGSDPAVVALIAEGEGGSVPYAVAANPAAQELGIRANDLIKQLAVTVDGRGGGKPDLAQGSGKDPSRIDAALAAVRSEIARVG</sequence>
<dbReference type="InterPro" id="IPR050058">
    <property type="entry name" value="Ala-tRNA_ligase"/>
</dbReference>
<dbReference type="FunFam" id="3.30.980.10:FF:000004">
    <property type="entry name" value="Alanine--tRNA ligase, cytoplasmic"/>
    <property type="match status" value="1"/>
</dbReference>
<evidence type="ECO:0000259" key="15">
    <source>
        <dbReference type="PROSITE" id="PS50860"/>
    </source>
</evidence>
<dbReference type="Gene3D" id="2.40.30.130">
    <property type="match status" value="1"/>
</dbReference>
<keyword evidence="10 13" id="KW-0030">Aminoacyl-tRNA synthetase</keyword>
<feature type="binding site" evidence="13">
    <location>
        <position position="582"/>
    </location>
    <ligand>
        <name>Zn(2+)</name>
        <dbReference type="ChEBI" id="CHEBI:29105"/>
    </ligand>
</feature>
<keyword evidence="6 13" id="KW-0862">Zinc</keyword>
<comment type="cofactor">
    <cofactor evidence="13">
        <name>Zn(2+)</name>
        <dbReference type="ChEBI" id="CHEBI:29105"/>
    </cofactor>
    <text evidence="13">Binds 1 zinc ion per subunit.</text>
</comment>
<evidence type="ECO:0000256" key="2">
    <source>
        <dbReference type="ARBA" id="ARBA00022555"/>
    </source>
</evidence>
<comment type="subcellular location">
    <subcellularLocation>
        <location evidence="13">Cytoplasm</location>
    </subcellularLocation>
</comment>
<dbReference type="InterPro" id="IPR009000">
    <property type="entry name" value="Transl_B-barrel_sf"/>
</dbReference>
<evidence type="ECO:0000256" key="11">
    <source>
        <dbReference type="ARBA" id="ARBA00024779"/>
    </source>
</evidence>
<dbReference type="CDD" id="cd00673">
    <property type="entry name" value="AlaRS_core"/>
    <property type="match status" value="1"/>
</dbReference>
<dbReference type="InterPro" id="IPR012947">
    <property type="entry name" value="tRNA_SAD"/>
</dbReference>
<dbReference type="Pfam" id="PF01411">
    <property type="entry name" value="tRNA-synt_2c"/>
    <property type="match status" value="1"/>
</dbReference>
<dbReference type="Pfam" id="PF07973">
    <property type="entry name" value="tRNA_SAD"/>
    <property type="match status" value="1"/>
</dbReference>
<comment type="caution">
    <text evidence="16">The sequence shown here is derived from an EMBL/GenBank/DDBJ whole genome shotgun (WGS) entry which is preliminary data.</text>
</comment>
<feature type="coiled-coil region" evidence="14">
    <location>
        <begin position="751"/>
        <end position="778"/>
    </location>
</feature>
<evidence type="ECO:0000256" key="7">
    <source>
        <dbReference type="ARBA" id="ARBA00022840"/>
    </source>
</evidence>
<dbReference type="PANTHER" id="PTHR11777:SF9">
    <property type="entry name" value="ALANINE--TRNA LIGASE, CYTOPLASMIC"/>
    <property type="match status" value="1"/>
</dbReference>
<dbReference type="PANTHER" id="PTHR11777">
    <property type="entry name" value="ALANYL-TRNA SYNTHETASE"/>
    <property type="match status" value="1"/>
</dbReference>
<keyword evidence="7 13" id="KW-0067">ATP-binding</keyword>
<dbReference type="Proteomes" id="UP000092683">
    <property type="component" value="Unassembled WGS sequence"/>
</dbReference>
<protein>
    <recommendedName>
        <fullName evidence="13">Alanine--tRNA ligase</fullName>
        <ecNumber evidence="13">6.1.1.7</ecNumber>
    </recommendedName>
    <alternativeName>
        <fullName evidence="13">Alanyl-tRNA synthetase</fullName>
        <shortName evidence="13">AlaRS</shortName>
    </alternativeName>
</protein>
<keyword evidence="9 13" id="KW-0648">Protein biosynthesis</keyword>
<dbReference type="SUPFAM" id="SSF55681">
    <property type="entry name" value="Class II aaRS and biotin synthetases"/>
    <property type="match status" value="1"/>
</dbReference>
<dbReference type="EC" id="6.1.1.7" evidence="13"/>
<reference evidence="16 17" key="1">
    <citation type="submission" date="2016-06" db="EMBL/GenBank/DDBJ databases">
        <authorList>
            <person name="Kjaerup R.B."/>
            <person name="Dalgaard T.S."/>
            <person name="Juul-Madsen H.R."/>
        </authorList>
    </citation>
    <scope>NUCLEOTIDE SEQUENCE [LARGE SCALE GENOMIC DNA]</scope>
    <source>
        <strain evidence="16 17">E3012</strain>
    </source>
</reference>
<evidence type="ECO:0000256" key="9">
    <source>
        <dbReference type="ARBA" id="ARBA00022917"/>
    </source>
</evidence>
<feature type="binding site" evidence="13">
    <location>
        <position position="586"/>
    </location>
    <ligand>
        <name>Zn(2+)</name>
        <dbReference type="ChEBI" id="CHEBI:29105"/>
    </ligand>
</feature>
<dbReference type="InterPro" id="IPR003156">
    <property type="entry name" value="DHHA1_dom"/>
</dbReference>
<dbReference type="Gene3D" id="3.30.930.10">
    <property type="entry name" value="Bira Bifunctional Protein, Domain 2"/>
    <property type="match status" value="1"/>
</dbReference>
<evidence type="ECO:0000256" key="5">
    <source>
        <dbReference type="ARBA" id="ARBA00022741"/>
    </source>
</evidence>
<accession>A0A1B9CIY6</accession>
<keyword evidence="4 13" id="KW-0479">Metal-binding</keyword>
<comment type="function">
    <text evidence="11 13">Catalyzes the attachment of alanine to tRNA(Ala) in a two-step reaction: alanine is first activated by ATP to form Ala-AMP and then transferred to the acceptor end of tRNA(Ala). Also edits incorrectly charged Ser-tRNA(Ala) and Gly-tRNA(Ala) via its editing domain.</text>
</comment>
<dbReference type="FunFam" id="3.30.930.10:FF:000004">
    <property type="entry name" value="Alanine--tRNA ligase"/>
    <property type="match status" value="1"/>
</dbReference>
<keyword evidence="14" id="KW-0175">Coiled coil</keyword>
<dbReference type="Gene3D" id="6.10.250.550">
    <property type="match status" value="1"/>
</dbReference>
<name>A0A1B9CIY6_MYCMA</name>
<dbReference type="PROSITE" id="PS50860">
    <property type="entry name" value="AA_TRNA_LIGASE_II_ALA"/>
    <property type="match status" value="1"/>
</dbReference>
<dbReference type="Pfam" id="PF02272">
    <property type="entry name" value="DHHA1"/>
    <property type="match status" value="1"/>
</dbReference>
<dbReference type="PRINTS" id="PR00980">
    <property type="entry name" value="TRNASYNTHALA"/>
</dbReference>
<dbReference type="InterPro" id="IPR045864">
    <property type="entry name" value="aa-tRNA-synth_II/BPL/LPL"/>
</dbReference>
<keyword evidence="3 13" id="KW-0436">Ligase</keyword>
<dbReference type="InterPro" id="IPR023033">
    <property type="entry name" value="Ala_tRNA_ligase_euk/bac"/>
</dbReference>
<dbReference type="GO" id="GO:0000049">
    <property type="term" value="F:tRNA binding"/>
    <property type="evidence" value="ECO:0007669"/>
    <property type="project" value="UniProtKB-KW"/>
</dbReference>
<feature type="binding site" evidence="13">
    <location>
        <position position="685"/>
    </location>
    <ligand>
        <name>Zn(2+)</name>
        <dbReference type="ChEBI" id="CHEBI:29105"/>
    </ligand>
</feature>
<dbReference type="GO" id="GO:0008270">
    <property type="term" value="F:zinc ion binding"/>
    <property type="evidence" value="ECO:0007669"/>
    <property type="project" value="UniProtKB-UniRule"/>
</dbReference>
<dbReference type="Gene3D" id="3.30.54.20">
    <property type="match status" value="1"/>
</dbReference>
<feature type="domain" description="Alanyl-transfer RNA synthetases family profile" evidence="15">
    <location>
        <begin position="1"/>
        <end position="728"/>
    </location>
</feature>
<evidence type="ECO:0000256" key="1">
    <source>
        <dbReference type="ARBA" id="ARBA00008226"/>
    </source>
</evidence>
<evidence type="ECO:0000256" key="10">
    <source>
        <dbReference type="ARBA" id="ARBA00023146"/>
    </source>
</evidence>
<evidence type="ECO:0000256" key="4">
    <source>
        <dbReference type="ARBA" id="ARBA00022723"/>
    </source>
</evidence>
<dbReference type="InterPro" id="IPR018163">
    <property type="entry name" value="Thr/Ala-tRNA-synth_IIc_edit"/>
</dbReference>
<dbReference type="InterPro" id="IPR018165">
    <property type="entry name" value="Ala-tRNA-synth_IIc_core"/>
</dbReference>
<dbReference type="SUPFAM" id="SSF55186">
    <property type="entry name" value="ThrRS/AlaRS common domain"/>
    <property type="match status" value="1"/>
</dbReference>
<evidence type="ECO:0000256" key="12">
    <source>
        <dbReference type="ARBA" id="ARBA00048300"/>
    </source>
</evidence>
<dbReference type="AlphaFoldDB" id="A0A1B9CIY6"/>
<evidence type="ECO:0000256" key="13">
    <source>
        <dbReference type="HAMAP-Rule" id="MF_00036"/>
    </source>
</evidence>
<organism evidence="16 17">
    <name type="scientific">Mycobacterium malmoense</name>
    <dbReference type="NCBI Taxonomy" id="1780"/>
    <lineage>
        <taxon>Bacteria</taxon>
        <taxon>Bacillati</taxon>
        <taxon>Actinomycetota</taxon>
        <taxon>Actinomycetes</taxon>
        <taxon>Mycobacteriales</taxon>
        <taxon>Mycobacteriaceae</taxon>
        <taxon>Mycobacterium</taxon>
    </lineage>
</organism>
<evidence type="ECO:0000256" key="14">
    <source>
        <dbReference type="SAM" id="Coils"/>
    </source>
</evidence>
<dbReference type="RefSeq" id="WP_065484564.1">
    <property type="nucleotide sequence ID" value="NZ_MBEE01000283.1"/>
</dbReference>
<evidence type="ECO:0000313" key="16">
    <source>
        <dbReference type="EMBL" id="OCB42159.1"/>
    </source>
</evidence>
<keyword evidence="8 13" id="KW-0694">RNA-binding</keyword>
<proteinExistence type="inferred from homology"/>
<dbReference type="GO" id="GO:0004813">
    <property type="term" value="F:alanine-tRNA ligase activity"/>
    <property type="evidence" value="ECO:0007669"/>
    <property type="project" value="UniProtKB-UniRule"/>
</dbReference>
<dbReference type="SMART" id="SM00863">
    <property type="entry name" value="tRNA_SAD"/>
    <property type="match status" value="1"/>
</dbReference>
<dbReference type="Gene3D" id="3.30.980.10">
    <property type="entry name" value="Threonyl-trna Synthetase, Chain A, domain 2"/>
    <property type="match status" value="1"/>
</dbReference>
<dbReference type="InterPro" id="IPR018164">
    <property type="entry name" value="Ala-tRNA-synth_IIc_N"/>
</dbReference>
<dbReference type="InterPro" id="IPR018162">
    <property type="entry name" value="Ala-tRNA-ligase_IIc_anticod-bd"/>
</dbReference>
<comment type="domain">
    <text evidence="13">Consists of three domains; the N-terminal catalytic domain, the editing domain and the C-terminal C-Ala domain. The editing domain removes incorrectly charged amino acids, while the C-Ala domain, along with tRNA(Ala), serves as a bridge to cooperatively bring together the editing and aminoacylation centers thus stimulating deacylation of misacylated tRNAs.</text>
</comment>
<dbReference type="FunFam" id="3.10.310.40:FF:000001">
    <property type="entry name" value="Alanine--tRNA ligase"/>
    <property type="match status" value="1"/>
</dbReference>
<dbReference type="HAMAP" id="MF_00036_B">
    <property type="entry name" value="Ala_tRNA_synth_B"/>
    <property type="match status" value="1"/>
</dbReference>
<comment type="similarity">
    <text evidence="1 13">Belongs to the class-II aminoacyl-tRNA synthetase family.</text>
</comment>
<dbReference type="InterPro" id="IPR002318">
    <property type="entry name" value="Ala-tRNA-lgiase_IIc"/>
</dbReference>
<dbReference type="Gene3D" id="3.10.310.40">
    <property type="match status" value="1"/>
</dbReference>
<evidence type="ECO:0000256" key="8">
    <source>
        <dbReference type="ARBA" id="ARBA00022884"/>
    </source>
</evidence>
<dbReference type="GO" id="GO:0005524">
    <property type="term" value="F:ATP binding"/>
    <property type="evidence" value="ECO:0007669"/>
    <property type="project" value="UniProtKB-UniRule"/>
</dbReference>
<dbReference type="GO" id="GO:0002161">
    <property type="term" value="F:aminoacyl-tRNA deacylase activity"/>
    <property type="evidence" value="ECO:0007669"/>
    <property type="project" value="TreeGrafter"/>
</dbReference>
<feature type="binding site" evidence="13">
    <location>
        <position position="689"/>
    </location>
    <ligand>
        <name>Zn(2+)</name>
        <dbReference type="ChEBI" id="CHEBI:29105"/>
    </ligand>
</feature>
<evidence type="ECO:0000313" key="17">
    <source>
        <dbReference type="Proteomes" id="UP000092683"/>
    </source>
</evidence>
<evidence type="ECO:0000256" key="6">
    <source>
        <dbReference type="ARBA" id="ARBA00022833"/>
    </source>
</evidence>
<dbReference type="OrthoDB" id="9803884at2"/>
<comment type="catalytic activity">
    <reaction evidence="12 13">
        <text>tRNA(Ala) + L-alanine + ATP = L-alanyl-tRNA(Ala) + AMP + diphosphate</text>
        <dbReference type="Rhea" id="RHEA:12540"/>
        <dbReference type="Rhea" id="RHEA-COMP:9657"/>
        <dbReference type="Rhea" id="RHEA-COMP:9923"/>
        <dbReference type="ChEBI" id="CHEBI:30616"/>
        <dbReference type="ChEBI" id="CHEBI:33019"/>
        <dbReference type="ChEBI" id="CHEBI:57972"/>
        <dbReference type="ChEBI" id="CHEBI:78442"/>
        <dbReference type="ChEBI" id="CHEBI:78497"/>
        <dbReference type="ChEBI" id="CHEBI:456215"/>
        <dbReference type="EC" id="6.1.1.7"/>
    </reaction>
</comment>
<keyword evidence="13" id="KW-0963">Cytoplasm</keyword>
<dbReference type="GO" id="GO:0005829">
    <property type="term" value="C:cytosol"/>
    <property type="evidence" value="ECO:0007669"/>
    <property type="project" value="TreeGrafter"/>
</dbReference>
<dbReference type="SUPFAM" id="SSF50447">
    <property type="entry name" value="Translation proteins"/>
    <property type="match status" value="1"/>
</dbReference>
<gene>
    <name evidence="13" type="primary">alaS</name>
    <name evidence="16" type="ORF">A5677_08630</name>
</gene>
<keyword evidence="5 13" id="KW-0547">Nucleotide-binding</keyword>
<dbReference type="GO" id="GO:0006419">
    <property type="term" value="P:alanyl-tRNA aminoacylation"/>
    <property type="evidence" value="ECO:0007669"/>
    <property type="project" value="UniProtKB-UniRule"/>
</dbReference>
<keyword evidence="2 13" id="KW-0820">tRNA-binding</keyword>
<dbReference type="NCBIfam" id="TIGR00344">
    <property type="entry name" value="alaS"/>
    <property type="match status" value="1"/>
</dbReference>
<dbReference type="SUPFAM" id="SSF101353">
    <property type="entry name" value="Putative anticodon-binding domain of alanyl-tRNA synthetase (AlaRS)"/>
    <property type="match status" value="1"/>
</dbReference>